<dbReference type="InterPro" id="IPR050526">
    <property type="entry name" value="Rubredoxin_ET"/>
</dbReference>
<dbReference type="InterPro" id="IPR018527">
    <property type="entry name" value="Rubredoxin_Fe_BS"/>
</dbReference>
<dbReference type="GO" id="GO:0005506">
    <property type="term" value="F:iron ion binding"/>
    <property type="evidence" value="ECO:0007669"/>
    <property type="project" value="UniProtKB-UniRule"/>
</dbReference>
<keyword evidence="3 6" id="KW-0479">Metal-binding</keyword>
<comment type="similarity">
    <text evidence="6">Belongs to the rubredoxin family.</text>
</comment>
<dbReference type="CDD" id="cd00730">
    <property type="entry name" value="rubredoxin"/>
    <property type="match status" value="1"/>
</dbReference>
<dbReference type="Gene3D" id="2.20.28.10">
    <property type="match status" value="1"/>
</dbReference>
<dbReference type="PRINTS" id="PR00163">
    <property type="entry name" value="RUBREDOXIN"/>
</dbReference>
<keyword evidence="9" id="KW-1185">Reference proteome</keyword>
<dbReference type="PANTHER" id="PTHR47627:SF1">
    <property type="entry name" value="RUBREDOXIN-1-RELATED"/>
    <property type="match status" value="1"/>
</dbReference>
<proteinExistence type="inferred from homology"/>
<dbReference type="EMBL" id="JAHHZF010000013">
    <property type="protein sequence ID" value="MBT9292334.1"/>
    <property type="molecule type" value="Genomic_DNA"/>
</dbReference>
<dbReference type="InterPro" id="IPR024935">
    <property type="entry name" value="Rubredoxin_dom"/>
</dbReference>
<evidence type="ECO:0000256" key="2">
    <source>
        <dbReference type="ARBA" id="ARBA00022448"/>
    </source>
</evidence>
<dbReference type="Pfam" id="PF00301">
    <property type="entry name" value="Rubredoxin"/>
    <property type="match status" value="1"/>
</dbReference>
<name>A0A947DCL3_9HYPH</name>
<evidence type="ECO:0000313" key="8">
    <source>
        <dbReference type="EMBL" id="MBT9292334.1"/>
    </source>
</evidence>
<dbReference type="SUPFAM" id="SSF57802">
    <property type="entry name" value="Rubredoxin-like"/>
    <property type="match status" value="1"/>
</dbReference>
<sequence length="62" mass="7168">MTELAARLARFECGVCWTVYDPAVGDDVWQIPPGVAFEDLPEEWRCPHCDMPREKFLRLDDA</sequence>
<protein>
    <recommendedName>
        <fullName evidence="6">Rubredoxin</fullName>
    </recommendedName>
</protein>
<keyword evidence="2" id="KW-0813">Transport</keyword>
<comment type="cofactor">
    <cofactor evidence="1 6">
        <name>Fe(3+)</name>
        <dbReference type="ChEBI" id="CHEBI:29034"/>
    </cofactor>
</comment>
<evidence type="ECO:0000256" key="6">
    <source>
        <dbReference type="RuleBase" id="RU003820"/>
    </source>
</evidence>
<dbReference type="RefSeq" id="WP_261970850.1">
    <property type="nucleotide sequence ID" value="NZ_JAHHZF010000013.1"/>
</dbReference>
<dbReference type="PROSITE" id="PS50903">
    <property type="entry name" value="RUBREDOXIN_LIKE"/>
    <property type="match status" value="1"/>
</dbReference>
<keyword evidence="4 6" id="KW-0249">Electron transport</keyword>
<dbReference type="PROSITE" id="PS00202">
    <property type="entry name" value="RUBREDOXIN"/>
    <property type="match status" value="1"/>
</dbReference>
<comment type="caution">
    <text evidence="8">The sequence shown here is derived from an EMBL/GenBank/DDBJ whole genome shotgun (WGS) entry which is preliminary data.</text>
</comment>
<dbReference type="InterPro" id="IPR024934">
    <property type="entry name" value="Rubredoxin-like_dom"/>
</dbReference>
<reference evidence="8 9" key="1">
    <citation type="submission" date="2021-06" db="EMBL/GenBank/DDBJ databases">
        <authorList>
            <person name="Grouzdev D.S."/>
            <person name="Koziaeva V."/>
        </authorList>
    </citation>
    <scope>NUCLEOTIDE SEQUENCE [LARGE SCALE GENOMIC DNA]</scope>
    <source>
        <strain evidence="8 9">22</strain>
    </source>
</reference>
<gene>
    <name evidence="8" type="ORF">KL771_22925</name>
</gene>
<dbReference type="GO" id="GO:0043448">
    <property type="term" value="P:alkane catabolic process"/>
    <property type="evidence" value="ECO:0007669"/>
    <property type="project" value="TreeGrafter"/>
</dbReference>
<evidence type="ECO:0000313" key="9">
    <source>
        <dbReference type="Proteomes" id="UP000766595"/>
    </source>
</evidence>
<evidence type="ECO:0000256" key="4">
    <source>
        <dbReference type="ARBA" id="ARBA00022982"/>
    </source>
</evidence>
<evidence type="ECO:0000256" key="1">
    <source>
        <dbReference type="ARBA" id="ARBA00001965"/>
    </source>
</evidence>
<organism evidence="8 9">
    <name type="scientific">Prosthecodimorpha staleyi</name>
    <dbReference type="NCBI Taxonomy" id="2840188"/>
    <lineage>
        <taxon>Bacteria</taxon>
        <taxon>Pseudomonadati</taxon>
        <taxon>Pseudomonadota</taxon>
        <taxon>Alphaproteobacteria</taxon>
        <taxon>Hyphomicrobiales</taxon>
        <taxon>Ancalomicrobiaceae</taxon>
        <taxon>Prosthecodimorpha</taxon>
    </lineage>
</organism>
<evidence type="ECO:0000259" key="7">
    <source>
        <dbReference type="PROSITE" id="PS50903"/>
    </source>
</evidence>
<dbReference type="PANTHER" id="PTHR47627">
    <property type="entry name" value="RUBREDOXIN"/>
    <property type="match status" value="1"/>
</dbReference>
<accession>A0A947DCL3</accession>
<evidence type="ECO:0000256" key="5">
    <source>
        <dbReference type="ARBA" id="ARBA00023004"/>
    </source>
</evidence>
<dbReference type="AlphaFoldDB" id="A0A947DCL3"/>
<evidence type="ECO:0000256" key="3">
    <source>
        <dbReference type="ARBA" id="ARBA00022723"/>
    </source>
</evidence>
<dbReference type="Proteomes" id="UP000766595">
    <property type="component" value="Unassembled WGS sequence"/>
</dbReference>
<feature type="domain" description="Rubredoxin-like" evidence="7">
    <location>
        <begin position="8"/>
        <end position="59"/>
    </location>
</feature>
<dbReference type="GO" id="GO:0009055">
    <property type="term" value="F:electron transfer activity"/>
    <property type="evidence" value="ECO:0007669"/>
    <property type="project" value="TreeGrafter"/>
</dbReference>
<keyword evidence="5 6" id="KW-0408">Iron</keyword>